<protein>
    <submittedName>
        <fullName evidence="1">Uncharacterized protein</fullName>
    </submittedName>
</protein>
<sequence length="127" mass="15005">MIPERNLMHTCGIEDVLQRKWVSDITDMLEEGPGVILRLPKIRKAIVASPEPMLWLSKKKMEIEMLQLEEFVRSAHCLHDNREADSDFMLNAIRKRIKDVYGEVQLRIFQEGSFVNDFKEFIRELQM</sequence>
<proteinExistence type="predicted"/>
<reference evidence="1" key="1">
    <citation type="journal article" date="2019" name="bioRxiv">
        <title>The Genome of the Zebra Mussel, Dreissena polymorpha: A Resource for Invasive Species Research.</title>
        <authorList>
            <person name="McCartney M.A."/>
            <person name="Auch B."/>
            <person name="Kono T."/>
            <person name="Mallez S."/>
            <person name="Zhang Y."/>
            <person name="Obille A."/>
            <person name="Becker A."/>
            <person name="Abrahante J.E."/>
            <person name="Garbe J."/>
            <person name="Badalamenti J.P."/>
            <person name="Herman A."/>
            <person name="Mangelson H."/>
            <person name="Liachko I."/>
            <person name="Sullivan S."/>
            <person name="Sone E.D."/>
            <person name="Koren S."/>
            <person name="Silverstein K.A.T."/>
            <person name="Beckman K.B."/>
            <person name="Gohl D.M."/>
        </authorList>
    </citation>
    <scope>NUCLEOTIDE SEQUENCE</scope>
    <source>
        <strain evidence="1">Duluth1</strain>
        <tissue evidence="1">Whole animal</tissue>
    </source>
</reference>
<evidence type="ECO:0000313" key="2">
    <source>
        <dbReference type="Proteomes" id="UP000828390"/>
    </source>
</evidence>
<dbReference type="AlphaFoldDB" id="A0A9D4R1B4"/>
<reference evidence="1" key="2">
    <citation type="submission" date="2020-11" db="EMBL/GenBank/DDBJ databases">
        <authorList>
            <person name="McCartney M.A."/>
            <person name="Auch B."/>
            <person name="Kono T."/>
            <person name="Mallez S."/>
            <person name="Becker A."/>
            <person name="Gohl D.M."/>
            <person name="Silverstein K.A.T."/>
            <person name="Koren S."/>
            <person name="Bechman K.B."/>
            <person name="Herman A."/>
            <person name="Abrahante J.E."/>
            <person name="Garbe J."/>
        </authorList>
    </citation>
    <scope>NUCLEOTIDE SEQUENCE</scope>
    <source>
        <strain evidence="1">Duluth1</strain>
        <tissue evidence="1">Whole animal</tissue>
    </source>
</reference>
<keyword evidence="2" id="KW-1185">Reference proteome</keyword>
<dbReference type="Proteomes" id="UP000828390">
    <property type="component" value="Unassembled WGS sequence"/>
</dbReference>
<evidence type="ECO:0000313" key="1">
    <source>
        <dbReference type="EMBL" id="KAH3850382.1"/>
    </source>
</evidence>
<dbReference type="EMBL" id="JAIWYP010000003">
    <property type="protein sequence ID" value="KAH3850382.1"/>
    <property type="molecule type" value="Genomic_DNA"/>
</dbReference>
<name>A0A9D4R1B4_DREPO</name>
<accession>A0A9D4R1B4</accession>
<comment type="caution">
    <text evidence="1">The sequence shown here is derived from an EMBL/GenBank/DDBJ whole genome shotgun (WGS) entry which is preliminary data.</text>
</comment>
<gene>
    <name evidence="1" type="ORF">DPMN_092793</name>
</gene>
<organism evidence="1 2">
    <name type="scientific">Dreissena polymorpha</name>
    <name type="common">Zebra mussel</name>
    <name type="synonym">Mytilus polymorpha</name>
    <dbReference type="NCBI Taxonomy" id="45954"/>
    <lineage>
        <taxon>Eukaryota</taxon>
        <taxon>Metazoa</taxon>
        <taxon>Spiralia</taxon>
        <taxon>Lophotrochozoa</taxon>
        <taxon>Mollusca</taxon>
        <taxon>Bivalvia</taxon>
        <taxon>Autobranchia</taxon>
        <taxon>Heteroconchia</taxon>
        <taxon>Euheterodonta</taxon>
        <taxon>Imparidentia</taxon>
        <taxon>Neoheterodontei</taxon>
        <taxon>Myida</taxon>
        <taxon>Dreissenoidea</taxon>
        <taxon>Dreissenidae</taxon>
        <taxon>Dreissena</taxon>
    </lineage>
</organism>